<dbReference type="SMART" id="SM00225">
    <property type="entry name" value="BTB"/>
    <property type="match status" value="1"/>
</dbReference>
<dbReference type="Proteomes" id="UP000324897">
    <property type="component" value="Unassembled WGS sequence"/>
</dbReference>
<dbReference type="SUPFAM" id="SSF54695">
    <property type="entry name" value="POZ domain"/>
    <property type="match status" value="1"/>
</dbReference>
<evidence type="ECO:0000256" key="1">
    <source>
        <dbReference type="ARBA" id="ARBA00004906"/>
    </source>
</evidence>
<evidence type="ECO:0000313" key="5">
    <source>
        <dbReference type="EMBL" id="TVU42688.1"/>
    </source>
</evidence>
<dbReference type="Gramene" id="TVU42688">
    <property type="protein sequence ID" value="TVU42688"/>
    <property type="gene ID" value="EJB05_09108"/>
</dbReference>
<dbReference type="EMBL" id="RWGY01000005">
    <property type="protein sequence ID" value="TVU42688.1"/>
    <property type="molecule type" value="Genomic_DNA"/>
</dbReference>
<comment type="caution">
    <text evidence="5">The sequence shown here is derived from an EMBL/GenBank/DDBJ whole genome shotgun (WGS) entry which is preliminary data.</text>
</comment>
<gene>
    <name evidence="5" type="ORF">EJB05_09108</name>
</gene>
<reference evidence="5 6" key="1">
    <citation type="journal article" date="2019" name="Sci. Rep.">
        <title>A high-quality genome of Eragrostis curvula grass provides insights into Poaceae evolution and supports new strategies to enhance forage quality.</title>
        <authorList>
            <person name="Carballo J."/>
            <person name="Santos B.A.C.M."/>
            <person name="Zappacosta D."/>
            <person name="Garbus I."/>
            <person name="Selva J.P."/>
            <person name="Gallo C.A."/>
            <person name="Diaz A."/>
            <person name="Albertini E."/>
            <person name="Caccamo M."/>
            <person name="Echenique V."/>
        </authorList>
    </citation>
    <scope>NUCLEOTIDE SEQUENCE [LARGE SCALE GENOMIC DNA]</scope>
    <source>
        <strain evidence="6">cv. Victoria</strain>
        <tissue evidence="5">Leaf</tissue>
    </source>
</reference>
<dbReference type="GO" id="GO:0016567">
    <property type="term" value="P:protein ubiquitination"/>
    <property type="evidence" value="ECO:0007669"/>
    <property type="project" value="InterPro"/>
</dbReference>
<dbReference type="Pfam" id="PF24570">
    <property type="entry name" value="BACK_BPM_SPOP"/>
    <property type="match status" value="1"/>
</dbReference>
<dbReference type="PROSITE" id="PS50144">
    <property type="entry name" value="MATH"/>
    <property type="match status" value="1"/>
</dbReference>
<feature type="non-terminal residue" evidence="5">
    <location>
        <position position="1"/>
    </location>
</feature>
<feature type="domain" description="MATH" evidence="4">
    <location>
        <begin position="18"/>
        <end position="141"/>
    </location>
</feature>
<dbReference type="CDD" id="cd00121">
    <property type="entry name" value="MATH"/>
    <property type="match status" value="1"/>
</dbReference>
<dbReference type="InterPro" id="IPR056423">
    <property type="entry name" value="BACK_BPM_SPOP"/>
</dbReference>
<dbReference type="Gene3D" id="1.25.40.420">
    <property type="match status" value="1"/>
</dbReference>
<dbReference type="PANTHER" id="PTHR26379:SF187">
    <property type="entry name" value="OS07G0655300 PROTEIN"/>
    <property type="match status" value="1"/>
</dbReference>
<dbReference type="Gene3D" id="2.60.210.10">
    <property type="entry name" value="Apoptosis, Tumor Necrosis Factor Receptor Associated Protein 2, Chain A"/>
    <property type="match status" value="1"/>
</dbReference>
<dbReference type="SUPFAM" id="SSF49599">
    <property type="entry name" value="TRAF domain-like"/>
    <property type="match status" value="1"/>
</dbReference>
<dbReference type="PANTHER" id="PTHR26379">
    <property type="entry name" value="BTB/POZ AND MATH DOMAIN-CONTAINING PROTEIN 1"/>
    <property type="match status" value="1"/>
</dbReference>
<evidence type="ECO:0008006" key="7">
    <source>
        <dbReference type="Google" id="ProtNLM"/>
    </source>
</evidence>
<comment type="similarity">
    <text evidence="2">Belongs to the Tdpoz family.</text>
</comment>
<dbReference type="InterPro" id="IPR002083">
    <property type="entry name" value="MATH/TRAF_dom"/>
</dbReference>
<sequence>MGTPKSATTSTCSVEVDQGTHLFHVANYRLHEDLAPGRSVRSAPFSVGGYDWAVRFYPNGVEKEGSASMLLELVTKNATARASCHFRLLHRAGAAASSSGWQVSLQEYRSDSTSESATVRAFKTKLAPYIQDDCLTIECAITVVQKPKVSETKEVIGFGEPSSELSEHLELLLDEKQGADVTFDVQGEAFAAHKIILAVRSPVFKDKFFGPERGSMMQPATFRALLHFIYTDSLLEGMDRDLGEESRQEMIRRLLVAAGQYEIQRLKLMCEDILCRSLTVGNVATTLAFANEQGLCILKDTCLEFIASSNNIELIMTSKGYEYLKRTRPSLRQLHHSFKLQGVISEKLLHGTRVGHALAAWCRSQRLRRVMAHAMRQHELEQTQNVADLPSKYSEPLLGTIQQWGPAPLPAPPHHTVCCGWRGMATAPSP</sequence>
<dbReference type="InterPro" id="IPR008974">
    <property type="entry name" value="TRAF-like"/>
</dbReference>
<proteinExistence type="inferred from homology"/>
<evidence type="ECO:0000259" key="4">
    <source>
        <dbReference type="PROSITE" id="PS50144"/>
    </source>
</evidence>
<organism evidence="5 6">
    <name type="scientific">Eragrostis curvula</name>
    <name type="common">weeping love grass</name>
    <dbReference type="NCBI Taxonomy" id="38414"/>
    <lineage>
        <taxon>Eukaryota</taxon>
        <taxon>Viridiplantae</taxon>
        <taxon>Streptophyta</taxon>
        <taxon>Embryophyta</taxon>
        <taxon>Tracheophyta</taxon>
        <taxon>Spermatophyta</taxon>
        <taxon>Magnoliopsida</taxon>
        <taxon>Liliopsida</taxon>
        <taxon>Poales</taxon>
        <taxon>Poaceae</taxon>
        <taxon>PACMAD clade</taxon>
        <taxon>Chloridoideae</taxon>
        <taxon>Eragrostideae</taxon>
        <taxon>Eragrostidinae</taxon>
        <taxon>Eragrostis</taxon>
    </lineage>
</organism>
<protein>
    <recommendedName>
        <fullName evidence="7">BTB domain-containing protein</fullName>
    </recommendedName>
</protein>
<evidence type="ECO:0000259" key="3">
    <source>
        <dbReference type="PROSITE" id="PS50097"/>
    </source>
</evidence>
<evidence type="ECO:0000256" key="2">
    <source>
        <dbReference type="ARBA" id="ARBA00010846"/>
    </source>
</evidence>
<dbReference type="InterPro" id="IPR000210">
    <property type="entry name" value="BTB/POZ_dom"/>
</dbReference>
<dbReference type="AlphaFoldDB" id="A0A5J9W3G7"/>
<dbReference type="Pfam" id="PF22486">
    <property type="entry name" value="MATH_2"/>
    <property type="match status" value="1"/>
</dbReference>
<name>A0A5J9W3G7_9POAL</name>
<dbReference type="Gene3D" id="3.30.710.10">
    <property type="entry name" value="Potassium Channel Kv1.1, Chain A"/>
    <property type="match status" value="1"/>
</dbReference>
<dbReference type="PROSITE" id="PS50097">
    <property type="entry name" value="BTB"/>
    <property type="match status" value="1"/>
</dbReference>
<dbReference type="InterPro" id="IPR011333">
    <property type="entry name" value="SKP1/BTB/POZ_sf"/>
</dbReference>
<dbReference type="Pfam" id="PF00651">
    <property type="entry name" value="BTB"/>
    <property type="match status" value="1"/>
</dbReference>
<evidence type="ECO:0000313" key="6">
    <source>
        <dbReference type="Proteomes" id="UP000324897"/>
    </source>
</evidence>
<feature type="domain" description="BTB" evidence="3">
    <location>
        <begin position="179"/>
        <end position="234"/>
    </location>
</feature>
<dbReference type="InterPro" id="IPR045005">
    <property type="entry name" value="BPM1-6"/>
</dbReference>
<dbReference type="OrthoDB" id="6359816at2759"/>
<accession>A0A5J9W3G7</accession>
<keyword evidence="6" id="KW-1185">Reference proteome</keyword>
<comment type="pathway">
    <text evidence="1">Protein modification; protein ubiquitination.</text>
</comment>